<dbReference type="InterPro" id="IPR036220">
    <property type="entry name" value="UDP-Glc/GDP-Man_DH_C_sf"/>
</dbReference>
<dbReference type="Pfam" id="PF00984">
    <property type="entry name" value="UDPG_MGDP_dh"/>
    <property type="match status" value="1"/>
</dbReference>
<dbReference type="InterPro" id="IPR014027">
    <property type="entry name" value="UDP-Glc/GDP-Man_DH_C"/>
</dbReference>
<dbReference type="PANTHER" id="PTHR43491:SF2">
    <property type="entry name" value="UDP-N-ACETYL-D-MANNOSAMINE DEHYDROGENASE"/>
    <property type="match status" value="1"/>
</dbReference>
<feature type="domain" description="UDP-glucose/GDP-mannose dehydrogenase C-terminal" evidence="5">
    <location>
        <begin position="286"/>
        <end position="378"/>
    </location>
</feature>
<dbReference type="SUPFAM" id="SSF51735">
    <property type="entry name" value="NAD(P)-binding Rossmann-fold domains"/>
    <property type="match status" value="1"/>
</dbReference>
<dbReference type="InterPro" id="IPR001732">
    <property type="entry name" value="UDP-Glc/GDP-Man_DH_N"/>
</dbReference>
<sequence length="393" mass="43354">MIPIRKKIELLKKKKSPFRDEKVSHEFSHTEIEFTTSPVSVREADIIIVCVPTPVYDDHTPNLEPLESAAKSIAPYLRKGGLVVIESTINPGVSEDIVLPILKKGSGLRGGEFYLSHCPERINPGDTTWTLESIPRVVGSLTEDGLKKTIDFYESILKTPVRAMGSLKEAEAVKVVENSFRDVNIAFVNELAMSFDRLGIDVVNVIEGAATKPFSFMPHFPGSGVGGHCIPVDPYYLISYGKQNGFAHHFLSLARKINNYMPIFTVDLLDKELRGKEMRLAGSKVAVLGLSYKPNVDDTRESPSFEIIEILKSRGAHPVPYDPYAAQFSEAESLGEAVEGVVAVIIATAHKEFLSITPEYLLRKGVRVLIDGRNCLPKELFLTSPLSYAGIGR</sequence>
<keyword evidence="3" id="KW-0520">NAD</keyword>
<evidence type="ECO:0000256" key="2">
    <source>
        <dbReference type="ARBA" id="ARBA00023002"/>
    </source>
</evidence>
<dbReference type="EMBL" id="MHRP01000024">
    <property type="protein sequence ID" value="OHA26937.1"/>
    <property type="molecule type" value="Genomic_DNA"/>
</dbReference>
<dbReference type="Proteomes" id="UP000177943">
    <property type="component" value="Unassembled WGS sequence"/>
</dbReference>
<dbReference type="Pfam" id="PF03721">
    <property type="entry name" value="UDPG_MGDP_dh_N"/>
    <property type="match status" value="1"/>
</dbReference>
<evidence type="ECO:0000313" key="6">
    <source>
        <dbReference type="EMBL" id="OHA26937.1"/>
    </source>
</evidence>
<evidence type="ECO:0000256" key="3">
    <source>
        <dbReference type="ARBA" id="ARBA00023027"/>
    </source>
</evidence>
<dbReference type="InterPro" id="IPR014026">
    <property type="entry name" value="UDP-Glc/GDP-Man_DH_dimer"/>
</dbReference>
<dbReference type="NCBIfam" id="TIGR03026">
    <property type="entry name" value="NDP-sugDHase"/>
    <property type="match status" value="1"/>
</dbReference>
<dbReference type="PIRSF" id="PIRSF000124">
    <property type="entry name" value="UDPglc_GDPman_dh"/>
    <property type="match status" value="1"/>
</dbReference>
<dbReference type="GO" id="GO:0016616">
    <property type="term" value="F:oxidoreductase activity, acting on the CH-OH group of donors, NAD or NADP as acceptor"/>
    <property type="evidence" value="ECO:0007669"/>
    <property type="project" value="InterPro"/>
</dbReference>
<proteinExistence type="inferred from homology"/>
<evidence type="ECO:0000313" key="7">
    <source>
        <dbReference type="Proteomes" id="UP000177943"/>
    </source>
</evidence>
<dbReference type="SUPFAM" id="SSF48179">
    <property type="entry name" value="6-phosphogluconate dehydrogenase C-terminal domain-like"/>
    <property type="match status" value="1"/>
</dbReference>
<dbReference type="Pfam" id="PF03720">
    <property type="entry name" value="UDPG_MGDP_dh_C"/>
    <property type="match status" value="1"/>
</dbReference>
<dbReference type="SMART" id="SM00984">
    <property type="entry name" value="UDPG_MGDP_dh_C"/>
    <property type="match status" value="1"/>
</dbReference>
<dbReference type="PIRSF" id="PIRSF500136">
    <property type="entry name" value="UDP_ManNAc_DH"/>
    <property type="match status" value="1"/>
</dbReference>
<gene>
    <name evidence="6" type="ORF">A3D56_00725</name>
</gene>
<protein>
    <recommendedName>
        <fullName evidence="5">UDP-glucose/GDP-mannose dehydrogenase C-terminal domain-containing protein</fullName>
    </recommendedName>
</protein>
<dbReference type="SUPFAM" id="SSF52413">
    <property type="entry name" value="UDP-glucose/GDP-mannose dehydrogenase C-terminal domain"/>
    <property type="match status" value="1"/>
</dbReference>
<comment type="similarity">
    <text evidence="1 4">Belongs to the UDP-glucose/GDP-mannose dehydrogenase family.</text>
</comment>
<name>A0A1G2MSR3_9BACT</name>
<comment type="caution">
    <text evidence="6">The sequence shown here is derived from an EMBL/GenBank/DDBJ whole genome shotgun (WGS) entry which is preliminary data.</text>
</comment>
<dbReference type="GO" id="GO:0016628">
    <property type="term" value="F:oxidoreductase activity, acting on the CH-CH group of donors, NAD or NADP as acceptor"/>
    <property type="evidence" value="ECO:0007669"/>
    <property type="project" value="InterPro"/>
</dbReference>
<keyword evidence="2" id="KW-0560">Oxidoreductase</keyword>
<dbReference type="InterPro" id="IPR028359">
    <property type="entry name" value="UDP_ManNAc/GlcNAc_DH"/>
</dbReference>
<evidence type="ECO:0000256" key="1">
    <source>
        <dbReference type="ARBA" id="ARBA00006601"/>
    </source>
</evidence>
<dbReference type="AlphaFoldDB" id="A0A1G2MSR3"/>
<dbReference type="Gene3D" id="3.40.50.720">
    <property type="entry name" value="NAD(P)-binding Rossmann-like Domain"/>
    <property type="match status" value="2"/>
</dbReference>
<dbReference type="PANTHER" id="PTHR43491">
    <property type="entry name" value="UDP-N-ACETYL-D-MANNOSAMINE DEHYDROGENASE"/>
    <property type="match status" value="1"/>
</dbReference>
<dbReference type="GO" id="GO:0051287">
    <property type="term" value="F:NAD binding"/>
    <property type="evidence" value="ECO:0007669"/>
    <property type="project" value="InterPro"/>
</dbReference>
<dbReference type="GO" id="GO:0000271">
    <property type="term" value="P:polysaccharide biosynthetic process"/>
    <property type="evidence" value="ECO:0007669"/>
    <property type="project" value="InterPro"/>
</dbReference>
<evidence type="ECO:0000256" key="4">
    <source>
        <dbReference type="PIRNR" id="PIRNR000124"/>
    </source>
</evidence>
<accession>A0A1G2MSR3</accession>
<reference evidence="6 7" key="1">
    <citation type="journal article" date="2016" name="Nat. Commun.">
        <title>Thousands of microbial genomes shed light on interconnected biogeochemical processes in an aquifer system.</title>
        <authorList>
            <person name="Anantharaman K."/>
            <person name="Brown C.T."/>
            <person name="Hug L.A."/>
            <person name="Sharon I."/>
            <person name="Castelle C.J."/>
            <person name="Probst A.J."/>
            <person name="Thomas B.C."/>
            <person name="Singh A."/>
            <person name="Wilkins M.J."/>
            <person name="Karaoz U."/>
            <person name="Brodie E.L."/>
            <person name="Williams K.H."/>
            <person name="Hubbard S.S."/>
            <person name="Banfield J.F."/>
        </authorList>
    </citation>
    <scope>NUCLEOTIDE SEQUENCE [LARGE SCALE GENOMIC DNA]</scope>
</reference>
<evidence type="ECO:0000259" key="5">
    <source>
        <dbReference type="SMART" id="SM00984"/>
    </source>
</evidence>
<organism evidence="6 7">
    <name type="scientific">Candidatus Taylorbacteria bacterium RIFCSPHIGHO2_02_FULL_45_35</name>
    <dbReference type="NCBI Taxonomy" id="1802311"/>
    <lineage>
        <taxon>Bacteria</taxon>
        <taxon>Candidatus Tayloriibacteriota</taxon>
    </lineage>
</organism>
<dbReference type="InterPro" id="IPR008927">
    <property type="entry name" value="6-PGluconate_DH-like_C_sf"/>
</dbReference>
<dbReference type="InterPro" id="IPR036291">
    <property type="entry name" value="NAD(P)-bd_dom_sf"/>
</dbReference>
<dbReference type="InterPro" id="IPR017476">
    <property type="entry name" value="UDP-Glc/GDP-Man"/>
</dbReference>